<evidence type="ECO:0000313" key="4">
    <source>
        <dbReference type="EMBL" id="GAA5188170.1"/>
    </source>
</evidence>
<dbReference type="InterPro" id="IPR000086">
    <property type="entry name" value="NUDIX_hydrolase_dom"/>
</dbReference>
<proteinExistence type="predicted"/>
<accession>A0ABP9RVS6</accession>
<dbReference type="Proteomes" id="UP001501600">
    <property type="component" value="Unassembled WGS sequence"/>
</dbReference>
<dbReference type="EMBL" id="BAABLF010000005">
    <property type="protein sequence ID" value="GAA5188170.1"/>
    <property type="molecule type" value="Genomic_DNA"/>
</dbReference>
<keyword evidence="2 4" id="KW-0378">Hydrolase</keyword>
<dbReference type="Pfam" id="PF00293">
    <property type="entry name" value="NUDIX"/>
    <property type="match status" value="1"/>
</dbReference>
<dbReference type="InterPro" id="IPR020084">
    <property type="entry name" value="NUDIX_hydrolase_CS"/>
</dbReference>
<organism evidence="4 5">
    <name type="scientific">Ferrimonas gelatinilytica</name>
    <dbReference type="NCBI Taxonomy" id="1255257"/>
    <lineage>
        <taxon>Bacteria</taxon>
        <taxon>Pseudomonadati</taxon>
        <taxon>Pseudomonadota</taxon>
        <taxon>Gammaproteobacteria</taxon>
        <taxon>Alteromonadales</taxon>
        <taxon>Ferrimonadaceae</taxon>
        <taxon>Ferrimonas</taxon>
    </lineage>
</organism>
<dbReference type="SUPFAM" id="SSF55811">
    <property type="entry name" value="Nudix"/>
    <property type="match status" value="1"/>
</dbReference>
<dbReference type="Gene3D" id="3.90.79.10">
    <property type="entry name" value="Nucleoside Triphosphate Pyrophosphohydrolase"/>
    <property type="match status" value="1"/>
</dbReference>
<name>A0ABP9RVS6_9GAMM</name>
<keyword evidence="5" id="KW-1185">Reference proteome</keyword>
<comment type="caution">
    <text evidence="4">The sequence shown here is derived from an EMBL/GenBank/DDBJ whole genome shotgun (WGS) entry which is preliminary data.</text>
</comment>
<protein>
    <submittedName>
        <fullName evidence="4">NUDIX hydrolase</fullName>
    </submittedName>
</protein>
<dbReference type="PANTHER" id="PTHR43222">
    <property type="entry name" value="NUDIX HYDROLASE 23"/>
    <property type="match status" value="1"/>
</dbReference>
<evidence type="ECO:0000256" key="1">
    <source>
        <dbReference type="ARBA" id="ARBA00001946"/>
    </source>
</evidence>
<gene>
    <name evidence="4" type="ORF">GCM10025772_07450</name>
</gene>
<evidence type="ECO:0000256" key="2">
    <source>
        <dbReference type="ARBA" id="ARBA00022801"/>
    </source>
</evidence>
<dbReference type="InterPro" id="IPR015797">
    <property type="entry name" value="NUDIX_hydrolase-like_dom_sf"/>
</dbReference>
<dbReference type="PROSITE" id="PS00893">
    <property type="entry name" value="NUDIX_BOX"/>
    <property type="match status" value="1"/>
</dbReference>
<dbReference type="PROSITE" id="PS51462">
    <property type="entry name" value="NUDIX"/>
    <property type="match status" value="1"/>
</dbReference>
<dbReference type="GO" id="GO:0016787">
    <property type="term" value="F:hydrolase activity"/>
    <property type="evidence" value="ECO:0007669"/>
    <property type="project" value="UniProtKB-KW"/>
</dbReference>
<evidence type="ECO:0000259" key="3">
    <source>
        <dbReference type="PROSITE" id="PS51462"/>
    </source>
</evidence>
<reference evidence="5" key="1">
    <citation type="journal article" date="2019" name="Int. J. Syst. Evol. Microbiol.">
        <title>The Global Catalogue of Microorganisms (GCM) 10K type strain sequencing project: providing services to taxonomists for standard genome sequencing and annotation.</title>
        <authorList>
            <consortium name="The Broad Institute Genomics Platform"/>
            <consortium name="The Broad Institute Genome Sequencing Center for Infectious Disease"/>
            <person name="Wu L."/>
            <person name="Ma J."/>
        </authorList>
    </citation>
    <scope>NUCLEOTIDE SEQUENCE [LARGE SCALE GENOMIC DNA]</scope>
    <source>
        <strain evidence="5">JCM 18720</strain>
    </source>
</reference>
<sequence>MSGVNGRFLPHTTVACVVRSEERYLLVEECIDGEPKLNQPAGHLEAQESLLAACQRELFEETGLALAPQRLLRIYQFVAADGTPFVRFTFALTLPSIPPTAPQDPDILRCHWLTKAQVLSRRHQLRSPLVLQSIEDFERGAGVPVDRALDLTLYHG</sequence>
<feature type="domain" description="Nudix hydrolase" evidence="3">
    <location>
        <begin position="9"/>
        <end position="138"/>
    </location>
</feature>
<comment type="cofactor">
    <cofactor evidence="1">
        <name>Mg(2+)</name>
        <dbReference type="ChEBI" id="CHEBI:18420"/>
    </cofactor>
</comment>
<dbReference type="PANTHER" id="PTHR43222:SF11">
    <property type="entry name" value="PHOSPHATASE NUDJ"/>
    <property type="match status" value="1"/>
</dbReference>
<evidence type="ECO:0000313" key="5">
    <source>
        <dbReference type="Proteomes" id="UP001501600"/>
    </source>
</evidence>